<dbReference type="EMBL" id="SEOM01000007">
    <property type="protein sequence ID" value="RYL99074.1"/>
    <property type="molecule type" value="Genomic_DNA"/>
</dbReference>
<accession>A0A4Q4IZW5</accession>
<keyword evidence="2" id="KW-0479">Metal-binding</keyword>
<dbReference type="AlphaFoldDB" id="A0A4Q4IZW5"/>
<dbReference type="GO" id="GO:0046872">
    <property type="term" value="F:metal ion binding"/>
    <property type="evidence" value="ECO:0007669"/>
    <property type="project" value="UniProtKB-KW"/>
</dbReference>
<evidence type="ECO:0000256" key="2">
    <source>
        <dbReference type="ARBA" id="ARBA00022723"/>
    </source>
</evidence>
<proteinExistence type="predicted"/>
<evidence type="ECO:0000313" key="7">
    <source>
        <dbReference type="EMBL" id="RYL99074.1"/>
    </source>
</evidence>
<reference evidence="7 8" key="1">
    <citation type="submission" date="2019-02" db="EMBL/GenBank/DDBJ databases">
        <authorList>
            <person name="Feng G."/>
        </authorList>
    </citation>
    <scope>NUCLEOTIDE SEQUENCE [LARGE SCALE GENOMIC DNA]</scope>
    <source>
        <strain evidence="7 8">DSM 26779</strain>
    </source>
</reference>
<dbReference type="GO" id="GO:0008237">
    <property type="term" value="F:metallopeptidase activity"/>
    <property type="evidence" value="ECO:0007669"/>
    <property type="project" value="UniProtKB-KW"/>
</dbReference>
<dbReference type="InterPro" id="IPR028090">
    <property type="entry name" value="JAB_dom_prok"/>
</dbReference>
<dbReference type="Pfam" id="PF14464">
    <property type="entry name" value="Prok-JAB"/>
    <property type="match status" value="1"/>
</dbReference>
<evidence type="ECO:0000256" key="5">
    <source>
        <dbReference type="ARBA" id="ARBA00023049"/>
    </source>
</evidence>
<keyword evidence="1" id="KW-0645">Protease</keyword>
<feature type="domain" description="JAB" evidence="6">
    <location>
        <begin position="29"/>
        <end position="136"/>
    </location>
</feature>
<evidence type="ECO:0000256" key="4">
    <source>
        <dbReference type="ARBA" id="ARBA00022833"/>
    </source>
</evidence>
<keyword evidence="3" id="KW-0378">Hydrolase</keyword>
<organism evidence="7 8">
    <name type="scientific">Sphingobium indicum</name>
    <dbReference type="NCBI Taxonomy" id="332055"/>
    <lineage>
        <taxon>Bacteria</taxon>
        <taxon>Pseudomonadati</taxon>
        <taxon>Pseudomonadota</taxon>
        <taxon>Alphaproteobacteria</taxon>
        <taxon>Sphingomonadales</taxon>
        <taxon>Sphingomonadaceae</taxon>
        <taxon>Sphingobium</taxon>
    </lineage>
</organism>
<dbReference type="SUPFAM" id="SSF102712">
    <property type="entry name" value="JAB1/MPN domain"/>
    <property type="match status" value="1"/>
</dbReference>
<evidence type="ECO:0000313" key="8">
    <source>
        <dbReference type="Proteomes" id="UP000292734"/>
    </source>
</evidence>
<evidence type="ECO:0000259" key="6">
    <source>
        <dbReference type="Pfam" id="PF14464"/>
    </source>
</evidence>
<sequence>MTSAWLVADSDNNPPSAILIAHTAIEPILADAARYAGRSERGGIFLGLRRGPHLEIKEATLPTRWDRGTMFAFHRAAAGHRAVALQRWRKSGRVMDWVGEWHSHPERFPSPSSIDLRNWQQITKSRGDQMAFLIVGYEGMWLGLCRPNCLKPIRYVEAERSDAGIAFLAQ</sequence>
<dbReference type="Proteomes" id="UP000292734">
    <property type="component" value="Unassembled WGS sequence"/>
</dbReference>
<dbReference type="Gene3D" id="3.40.140.10">
    <property type="entry name" value="Cytidine Deaminase, domain 2"/>
    <property type="match status" value="1"/>
</dbReference>
<comment type="caution">
    <text evidence="7">The sequence shown here is derived from an EMBL/GenBank/DDBJ whole genome shotgun (WGS) entry which is preliminary data.</text>
</comment>
<keyword evidence="5" id="KW-0482">Metalloprotease</keyword>
<protein>
    <recommendedName>
        <fullName evidence="6">JAB domain-containing protein</fullName>
    </recommendedName>
</protein>
<dbReference type="GO" id="GO:0006508">
    <property type="term" value="P:proteolysis"/>
    <property type="evidence" value="ECO:0007669"/>
    <property type="project" value="UniProtKB-KW"/>
</dbReference>
<evidence type="ECO:0000256" key="1">
    <source>
        <dbReference type="ARBA" id="ARBA00022670"/>
    </source>
</evidence>
<evidence type="ECO:0000256" key="3">
    <source>
        <dbReference type="ARBA" id="ARBA00022801"/>
    </source>
</evidence>
<name>A0A4Q4IZW5_9SPHN</name>
<keyword evidence="4" id="KW-0862">Zinc</keyword>
<gene>
    <name evidence="7" type="ORF">EWH08_15885</name>
</gene>